<reference evidence="2" key="1">
    <citation type="submission" date="2016-10" db="EMBL/GenBank/DDBJ databases">
        <authorList>
            <person name="Varghese N."/>
            <person name="Submissions S."/>
        </authorList>
    </citation>
    <scope>NUCLEOTIDE SEQUENCE [LARGE SCALE GENOMIC DNA]</scope>
    <source>
        <strain evidence="2">B4,CECT 8067,JCM 17497</strain>
    </source>
</reference>
<accession>A0A1G9BWW5</accession>
<proteinExistence type="predicted"/>
<evidence type="ECO:0000313" key="2">
    <source>
        <dbReference type="Proteomes" id="UP000198882"/>
    </source>
</evidence>
<name>A0A1G9BWW5_9EURY</name>
<organism evidence="1 2">
    <name type="scientific">Natronorubrum texcoconense</name>
    <dbReference type="NCBI Taxonomy" id="1095776"/>
    <lineage>
        <taxon>Archaea</taxon>
        <taxon>Methanobacteriati</taxon>
        <taxon>Methanobacteriota</taxon>
        <taxon>Stenosarchaea group</taxon>
        <taxon>Halobacteria</taxon>
        <taxon>Halobacteriales</taxon>
        <taxon>Natrialbaceae</taxon>
        <taxon>Natronorubrum</taxon>
    </lineage>
</organism>
<protein>
    <submittedName>
        <fullName evidence="1">Uncharacterized protein</fullName>
    </submittedName>
</protein>
<keyword evidence="2" id="KW-1185">Reference proteome</keyword>
<dbReference type="Proteomes" id="UP000198882">
    <property type="component" value="Unassembled WGS sequence"/>
</dbReference>
<dbReference type="InterPro" id="IPR055951">
    <property type="entry name" value="DUF7529"/>
</dbReference>
<dbReference type="RefSeq" id="WP_090308732.1">
    <property type="nucleotide sequence ID" value="NZ_FNFE01000004.1"/>
</dbReference>
<dbReference type="EMBL" id="FNFE01000004">
    <property type="protein sequence ID" value="SDK43674.1"/>
    <property type="molecule type" value="Genomic_DNA"/>
</dbReference>
<gene>
    <name evidence="1" type="ORF">SAMN04515672_3112</name>
</gene>
<sequence>MTTDTTDSQWTAVLEDATAIAEEYQENGWDAVVLEPDAVSPVDGEERTGFDVAVSPDEYEFLERLIESSEVTVTTADVYYRPPENDTDPRIALAVERDDDTETAVFIPLKYDLDDSRAVFETALRAEELLLHVTTATPADDGWVSFSHDDPSLFLEESDVREWSQ</sequence>
<dbReference type="Pfam" id="PF24373">
    <property type="entry name" value="DUF7529"/>
    <property type="match status" value="1"/>
</dbReference>
<dbReference type="AlphaFoldDB" id="A0A1G9BWW5"/>
<dbReference type="OrthoDB" id="325206at2157"/>
<evidence type="ECO:0000313" key="1">
    <source>
        <dbReference type="EMBL" id="SDK43674.1"/>
    </source>
</evidence>